<feature type="transmembrane region" description="Helical" evidence="7">
    <location>
        <begin position="243"/>
        <end position="265"/>
    </location>
</feature>
<comment type="similarity">
    <text evidence="7">Belongs to the binding-protein-dependent transport system permease family.</text>
</comment>
<protein>
    <submittedName>
        <fullName evidence="9">Sugar ABC transporter permease</fullName>
    </submittedName>
</protein>
<dbReference type="InterPro" id="IPR000515">
    <property type="entry name" value="MetI-like"/>
</dbReference>
<sequence length="322" mass="36497">MYWNIPFPYKGVKRMKTEIVHEYKSVMKPKRDMHKLKDHIGSYLFVLPALTFLTLFSIVPIIYLIWLSFHEYRLPNPAIFNGVENYIRMFNDALFIKSIGNTMIYTAGSMAIGLSGAIAVAVLLNRKLKGIRFFKVFYFLPTITSEVITAMIFLWVFDNNLGILNYILKVSGVESPPAWLLQPTTAMIILILIGAWRGTAYNIPIFLAALQAVPQSLYEAARIDGANSWKQFVHITLPSIMHILVYCMVMSVIGSFQVVAVVDILTNGGPMDSTMVVIKHIWQQSFEFNYVGYGAALSFVLFPFLLGVTWLQLRLSSGKDKK</sequence>
<organism evidence="9 10">
    <name type="scientific">Rossellomorea aquimaris</name>
    <dbReference type="NCBI Taxonomy" id="189382"/>
    <lineage>
        <taxon>Bacteria</taxon>
        <taxon>Bacillati</taxon>
        <taxon>Bacillota</taxon>
        <taxon>Bacilli</taxon>
        <taxon>Bacillales</taxon>
        <taxon>Bacillaceae</taxon>
        <taxon>Rossellomorea</taxon>
    </lineage>
</organism>
<keyword evidence="3" id="KW-1003">Cell membrane</keyword>
<feature type="transmembrane region" description="Helical" evidence="7">
    <location>
        <begin position="177"/>
        <end position="196"/>
    </location>
</feature>
<dbReference type="OrthoDB" id="9809173at2"/>
<gene>
    <name evidence="9" type="ORF">FZC85_18335</name>
</gene>
<evidence type="ECO:0000259" key="8">
    <source>
        <dbReference type="PROSITE" id="PS50928"/>
    </source>
</evidence>
<dbReference type="PANTHER" id="PTHR30193:SF37">
    <property type="entry name" value="INNER MEMBRANE ABC TRANSPORTER PERMEASE PROTEIN YCJO"/>
    <property type="match status" value="1"/>
</dbReference>
<name>A0A5D4TPW6_9BACI</name>
<comment type="subcellular location">
    <subcellularLocation>
        <location evidence="1 7">Cell membrane</location>
        <topology evidence="1 7">Multi-pass membrane protein</topology>
    </subcellularLocation>
</comment>
<keyword evidence="2 7" id="KW-0813">Transport</keyword>
<accession>A0A5D4TPW6</accession>
<evidence type="ECO:0000256" key="3">
    <source>
        <dbReference type="ARBA" id="ARBA00022475"/>
    </source>
</evidence>
<evidence type="ECO:0000256" key="2">
    <source>
        <dbReference type="ARBA" id="ARBA00022448"/>
    </source>
</evidence>
<feature type="transmembrane region" description="Helical" evidence="7">
    <location>
        <begin position="136"/>
        <end position="157"/>
    </location>
</feature>
<evidence type="ECO:0000256" key="5">
    <source>
        <dbReference type="ARBA" id="ARBA00022989"/>
    </source>
</evidence>
<dbReference type="InterPro" id="IPR051393">
    <property type="entry name" value="ABC_transporter_permease"/>
</dbReference>
<dbReference type="Gene3D" id="1.10.3720.10">
    <property type="entry name" value="MetI-like"/>
    <property type="match status" value="1"/>
</dbReference>
<dbReference type="SUPFAM" id="SSF161098">
    <property type="entry name" value="MetI-like"/>
    <property type="match status" value="1"/>
</dbReference>
<evidence type="ECO:0000313" key="10">
    <source>
        <dbReference type="Proteomes" id="UP000324269"/>
    </source>
</evidence>
<dbReference type="GO" id="GO:0005886">
    <property type="term" value="C:plasma membrane"/>
    <property type="evidence" value="ECO:0007669"/>
    <property type="project" value="UniProtKB-SubCell"/>
</dbReference>
<dbReference type="EMBL" id="VTEZ01000006">
    <property type="protein sequence ID" value="TYS83061.1"/>
    <property type="molecule type" value="Genomic_DNA"/>
</dbReference>
<keyword evidence="6 7" id="KW-0472">Membrane</keyword>
<dbReference type="AlphaFoldDB" id="A0A5D4TPW6"/>
<dbReference type="PANTHER" id="PTHR30193">
    <property type="entry name" value="ABC TRANSPORTER PERMEASE PROTEIN"/>
    <property type="match status" value="1"/>
</dbReference>
<dbReference type="PROSITE" id="PS50928">
    <property type="entry name" value="ABC_TM1"/>
    <property type="match status" value="1"/>
</dbReference>
<dbReference type="GO" id="GO:0055085">
    <property type="term" value="P:transmembrane transport"/>
    <property type="evidence" value="ECO:0007669"/>
    <property type="project" value="InterPro"/>
</dbReference>
<feature type="transmembrane region" description="Helical" evidence="7">
    <location>
        <begin position="40"/>
        <end position="66"/>
    </location>
</feature>
<comment type="caution">
    <text evidence="9">The sequence shown here is derived from an EMBL/GenBank/DDBJ whole genome shotgun (WGS) entry which is preliminary data.</text>
</comment>
<feature type="domain" description="ABC transmembrane type-1" evidence="8">
    <location>
        <begin position="99"/>
        <end position="312"/>
    </location>
</feature>
<keyword evidence="4 7" id="KW-0812">Transmembrane</keyword>
<proteinExistence type="inferred from homology"/>
<evidence type="ECO:0000256" key="1">
    <source>
        <dbReference type="ARBA" id="ARBA00004651"/>
    </source>
</evidence>
<evidence type="ECO:0000313" key="9">
    <source>
        <dbReference type="EMBL" id="TYS83061.1"/>
    </source>
</evidence>
<evidence type="ECO:0000256" key="4">
    <source>
        <dbReference type="ARBA" id="ARBA00022692"/>
    </source>
</evidence>
<feature type="transmembrane region" description="Helical" evidence="7">
    <location>
        <begin position="290"/>
        <end position="313"/>
    </location>
</feature>
<evidence type="ECO:0000256" key="6">
    <source>
        <dbReference type="ARBA" id="ARBA00023136"/>
    </source>
</evidence>
<dbReference type="InterPro" id="IPR035906">
    <property type="entry name" value="MetI-like_sf"/>
</dbReference>
<reference evidence="9 10" key="1">
    <citation type="submission" date="2019-08" db="EMBL/GenBank/DDBJ databases">
        <title>Bacillus genomes from the desert of Cuatro Cienegas, Coahuila.</title>
        <authorList>
            <person name="Olmedo-Alvarez G."/>
        </authorList>
    </citation>
    <scope>NUCLEOTIDE SEQUENCE [LARGE SCALE GENOMIC DNA]</scope>
    <source>
        <strain evidence="9 10">CH87b_3T</strain>
    </source>
</reference>
<feature type="transmembrane region" description="Helical" evidence="7">
    <location>
        <begin position="103"/>
        <end position="124"/>
    </location>
</feature>
<dbReference type="CDD" id="cd06261">
    <property type="entry name" value="TM_PBP2"/>
    <property type="match status" value="1"/>
</dbReference>
<keyword evidence="5 7" id="KW-1133">Transmembrane helix</keyword>
<dbReference type="Pfam" id="PF00528">
    <property type="entry name" value="BPD_transp_1"/>
    <property type="match status" value="1"/>
</dbReference>
<evidence type="ECO:0000256" key="7">
    <source>
        <dbReference type="RuleBase" id="RU363032"/>
    </source>
</evidence>
<dbReference type="Proteomes" id="UP000324269">
    <property type="component" value="Unassembled WGS sequence"/>
</dbReference>